<keyword evidence="3" id="KW-1185">Reference proteome</keyword>
<name>A0A9P9YTD2_9MUSC</name>
<comment type="caution">
    <text evidence="2">The sequence shown here is derived from an EMBL/GenBank/DDBJ whole genome shotgun (WGS) entry which is preliminary data.</text>
</comment>
<keyword evidence="1" id="KW-0472">Membrane</keyword>
<evidence type="ECO:0000256" key="1">
    <source>
        <dbReference type="SAM" id="Phobius"/>
    </source>
</evidence>
<evidence type="ECO:0000313" key="3">
    <source>
        <dbReference type="Proteomes" id="UP001059596"/>
    </source>
</evidence>
<feature type="transmembrane region" description="Helical" evidence="1">
    <location>
        <begin position="16"/>
        <end position="36"/>
    </location>
</feature>
<keyword evidence="1" id="KW-1133">Transmembrane helix</keyword>
<dbReference type="EMBL" id="JAMKOV010000002">
    <property type="protein sequence ID" value="KAI8042732.1"/>
    <property type="molecule type" value="Genomic_DNA"/>
</dbReference>
<dbReference type="AlphaFoldDB" id="A0A9P9YTD2"/>
<sequence length="71" mass="7728">PRHLASSPPSPDQHQFISFIFFAASGIYNQAFFVPFRLPGIFVVSLPLRHLSSARATGSGLIAGTPREMNT</sequence>
<dbReference type="Proteomes" id="UP001059596">
    <property type="component" value="Unassembled WGS sequence"/>
</dbReference>
<protein>
    <submittedName>
        <fullName evidence="2">Uncharacterized protein</fullName>
    </submittedName>
</protein>
<gene>
    <name evidence="2" type="ORF">M5D96_004050</name>
</gene>
<accession>A0A9P9YTD2</accession>
<proteinExistence type="predicted"/>
<organism evidence="2 3">
    <name type="scientific">Drosophila gunungcola</name>
    <name type="common">fruit fly</name>
    <dbReference type="NCBI Taxonomy" id="103775"/>
    <lineage>
        <taxon>Eukaryota</taxon>
        <taxon>Metazoa</taxon>
        <taxon>Ecdysozoa</taxon>
        <taxon>Arthropoda</taxon>
        <taxon>Hexapoda</taxon>
        <taxon>Insecta</taxon>
        <taxon>Pterygota</taxon>
        <taxon>Neoptera</taxon>
        <taxon>Endopterygota</taxon>
        <taxon>Diptera</taxon>
        <taxon>Brachycera</taxon>
        <taxon>Muscomorpha</taxon>
        <taxon>Ephydroidea</taxon>
        <taxon>Drosophilidae</taxon>
        <taxon>Drosophila</taxon>
        <taxon>Sophophora</taxon>
    </lineage>
</organism>
<keyword evidence="1" id="KW-0812">Transmembrane</keyword>
<reference evidence="2" key="1">
    <citation type="journal article" date="2023" name="Genome Biol. Evol.">
        <title>Long-read-based Genome Assembly of Drosophila gunungcola Reveals Fewer Chemosensory Genes in Flower-breeding Species.</title>
        <authorList>
            <person name="Negi A."/>
            <person name="Liao B.Y."/>
            <person name="Yeh S.D."/>
        </authorList>
    </citation>
    <scope>NUCLEOTIDE SEQUENCE</scope>
    <source>
        <strain evidence="2">Sukarami</strain>
    </source>
</reference>
<feature type="non-terminal residue" evidence="2">
    <location>
        <position position="71"/>
    </location>
</feature>
<evidence type="ECO:0000313" key="2">
    <source>
        <dbReference type="EMBL" id="KAI8042732.1"/>
    </source>
</evidence>